<keyword evidence="2" id="KW-0813">Transport</keyword>
<dbReference type="GO" id="GO:0005886">
    <property type="term" value="C:plasma membrane"/>
    <property type="evidence" value="ECO:0007669"/>
    <property type="project" value="UniProtKB-SubCell"/>
</dbReference>
<evidence type="ECO:0000256" key="5">
    <source>
        <dbReference type="ARBA" id="ARBA00022989"/>
    </source>
</evidence>
<feature type="transmembrane region" description="Helical" evidence="7">
    <location>
        <begin position="26"/>
        <end position="46"/>
    </location>
</feature>
<dbReference type="Pfam" id="PF00324">
    <property type="entry name" value="AA_permease"/>
    <property type="match status" value="1"/>
</dbReference>
<accession>A0A366ED35</accession>
<feature type="transmembrane region" description="Helical" evidence="7">
    <location>
        <begin position="97"/>
        <end position="118"/>
    </location>
</feature>
<gene>
    <name evidence="9" type="ORF">DES48_10242</name>
</gene>
<feature type="transmembrane region" description="Helical" evidence="7">
    <location>
        <begin position="58"/>
        <end position="77"/>
    </location>
</feature>
<feature type="transmembrane region" description="Helical" evidence="7">
    <location>
        <begin position="436"/>
        <end position="455"/>
    </location>
</feature>
<evidence type="ECO:0000256" key="2">
    <source>
        <dbReference type="ARBA" id="ARBA00022448"/>
    </source>
</evidence>
<keyword evidence="4" id="KW-0029">Amino-acid transport</keyword>
<dbReference type="GO" id="GO:0055085">
    <property type="term" value="P:transmembrane transport"/>
    <property type="evidence" value="ECO:0007669"/>
    <property type="project" value="InterPro"/>
</dbReference>
<dbReference type="RefSeq" id="WP_113866921.1">
    <property type="nucleotide sequence ID" value="NZ_BAABQN010000002.1"/>
</dbReference>
<dbReference type="PROSITE" id="PS00218">
    <property type="entry name" value="AMINO_ACID_PERMEASE_1"/>
    <property type="match status" value="1"/>
</dbReference>
<evidence type="ECO:0000313" key="9">
    <source>
        <dbReference type="EMBL" id="RBP00282.1"/>
    </source>
</evidence>
<dbReference type="GO" id="GO:0006865">
    <property type="term" value="P:amino acid transport"/>
    <property type="evidence" value="ECO:0007669"/>
    <property type="project" value="UniProtKB-KW"/>
</dbReference>
<dbReference type="PANTHER" id="PTHR43495:SF5">
    <property type="entry name" value="GAMMA-AMINOBUTYRIC ACID PERMEASE"/>
    <property type="match status" value="1"/>
</dbReference>
<feature type="transmembrane region" description="Helical" evidence="7">
    <location>
        <begin position="250"/>
        <end position="270"/>
    </location>
</feature>
<dbReference type="InterPro" id="IPR004841">
    <property type="entry name" value="AA-permease/SLC12A_dom"/>
</dbReference>
<feature type="domain" description="Amino acid permease/ SLC12A" evidence="8">
    <location>
        <begin position="31"/>
        <end position="454"/>
    </location>
</feature>
<name>A0A366ED35_9BACI</name>
<feature type="transmembrane region" description="Helical" evidence="7">
    <location>
        <begin position="138"/>
        <end position="156"/>
    </location>
</feature>
<keyword evidence="3 7" id="KW-0812">Transmembrane</keyword>
<reference evidence="9 10" key="1">
    <citation type="submission" date="2018-06" db="EMBL/GenBank/DDBJ databases">
        <title>Genomic Encyclopedia of Type Strains, Phase IV (KMG-IV): sequencing the most valuable type-strain genomes for metagenomic binning, comparative biology and taxonomic classification.</title>
        <authorList>
            <person name="Goeker M."/>
        </authorList>
    </citation>
    <scope>NUCLEOTIDE SEQUENCE [LARGE SCALE GENOMIC DNA]</scope>
    <source>
        <strain evidence="9 10">DSM 15140</strain>
    </source>
</reference>
<dbReference type="AlphaFoldDB" id="A0A366ED35"/>
<organism evidence="9 10">
    <name type="scientific">Paraliobacillus ryukyuensis</name>
    <dbReference type="NCBI Taxonomy" id="200904"/>
    <lineage>
        <taxon>Bacteria</taxon>
        <taxon>Bacillati</taxon>
        <taxon>Bacillota</taxon>
        <taxon>Bacilli</taxon>
        <taxon>Bacillales</taxon>
        <taxon>Bacillaceae</taxon>
        <taxon>Paraliobacillus</taxon>
    </lineage>
</organism>
<evidence type="ECO:0000256" key="6">
    <source>
        <dbReference type="ARBA" id="ARBA00023136"/>
    </source>
</evidence>
<dbReference type="EMBL" id="QNRI01000002">
    <property type="protein sequence ID" value="RBP00282.1"/>
    <property type="molecule type" value="Genomic_DNA"/>
</dbReference>
<protein>
    <submittedName>
        <fullName evidence="9">L-asparagine transporter-like permease</fullName>
    </submittedName>
</protein>
<keyword evidence="5 7" id="KW-1133">Transmembrane helix</keyword>
<evidence type="ECO:0000256" key="7">
    <source>
        <dbReference type="SAM" id="Phobius"/>
    </source>
</evidence>
<dbReference type="Gene3D" id="1.20.1740.10">
    <property type="entry name" value="Amino acid/polyamine transporter I"/>
    <property type="match status" value="1"/>
</dbReference>
<feature type="transmembrane region" description="Helical" evidence="7">
    <location>
        <begin position="301"/>
        <end position="325"/>
    </location>
</feature>
<comment type="caution">
    <text evidence="9">The sequence shown here is derived from an EMBL/GenBank/DDBJ whole genome shotgun (WGS) entry which is preliminary data.</text>
</comment>
<feature type="transmembrane region" description="Helical" evidence="7">
    <location>
        <begin position="371"/>
        <end position="389"/>
    </location>
</feature>
<keyword evidence="6 7" id="KW-0472">Membrane</keyword>
<feature type="transmembrane region" description="Helical" evidence="7">
    <location>
        <begin position="410"/>
        <end position="430"/>
    </location>
</feature>
<feature type="transmembrane region" description="Helical" evidence="7">
    <location>
        <begin position="346"/>
        <end position="365"/>
    </location>
</feature>
<dbReference type="OrthoDB" id="9780162at2"/>
<evidence type="ECO:0000256" key="3">
    <source>
        <dbReference type="ARBA" id="ARBA00022692"/>
    </source>
</evidence>
<feature type="transmembrane region" description="Helical" evidence="7">
    <location>
        <begin position="217"/>
        <end position="238"/>
    </location>
</feature>
<dbReference type="Proteomes" id="UP000252254">
    <property type="component" value="Unassembled WGS sequence"/>
</dbReference>
<feature type="transmembrane region" description="Helical" evidence="7">
    <location>
        <begin position="168"/>
        <end position="190"/>
    </location>
</feature>
<evidence type="ECO:0000256" key="1">
    <source>
        <dbReference type="ARBA" id="ARBA00004651"/>
    </source>
</evidence>
<dbReference type="PANTHER" id="PTHR43495">
    <property type="entry name" value="GABA PERMEASE"/>
    <property type="match status" value="1"/>
</dbReference>
<proteinExistence type="predicted"/>
<evidence type="ECO:0000313" key="10">
    <source>
        <dbReference type="Proteomes" id="UP000252254"/>
    </source>
</evidence>
<comment type="subcellular location">
    <subcellularLocation>
        <location evidence="1">Cell membrane</location>
        <topology evidence="1">Multi-pass membrane protein</topology>
    </subcellularLocation>
</comment>
<evidence type="ECO:0000256" key="4">
    <source>
        <dbReference type="ARBA" id="ARBA00022970"/>
    </source>
</evidence>
<evidence type="ECO:0000259" key="8">
    <source>
        <dbReference type="Pfam" id="PF00324"/>
    </source>
</evidence>
<dbReference type="InterPro" id="IPR004840">
    <property type="entry name" value="Amino_acid_permease_CS"/>
</dbReference>
<sequence>MKNHHLVKQAVQQKKQKQLQKGKSGISWWQLSLIGIGSIIGAGFFLGTSLSIKTAGPAILFGYLIAGVTTYFVFSALAEMTINDPQLGSFRTYARKAYGHIGGFLSGWMYWLAGVLIMSSEIVALSTFTQFWFPDVSLWLFSIIYTVLGIGVNLLGAKNFGQIESIFAVIKLATLLAFIGFGALFVFGILPLEQTKVLAETGISDWFPQGVTGMWKGMIFIFFSFGGIAVVGVTASELKNKSDVAKAGKGLLVTLVAVYFFSLFFVFQLVNGNTIDEEASPFVTALTAFEIPYLDAIFNSIIISAAFSTMVGAFFSVTHVLVALAKDRDAPAFIKKVNKRGVATRALLVTTLALGISICFSFVLPDEVYEYVTTSAGVMLLLNWFIILASQVKLRPSYQSKTNTFKLVGFPYTSIIAMLVITIVIGGAFLDRAERIGVLISAAMIVLIIVCYQLFMWGRA</sequence>
<keyword evidence="10" id="KW-1185">Reference proteome</keyword>
<dbReference type="PIRSF" id="PIRSF006060">
    <property type="entry name" value="AA_transporter"/>
    <property type="match status" value="1"/>
</dbReference>
<dbReference type="STRING" id="200904.GCA_900168775_00317"/>